<dbReference type="Proteomes" id="UP001500888">
    <property type="component" value="Unassembled WGS sequence"/>
</dbReference>
<gene>
    <name evidence="1" type="ORF">GCM10022226_83250</name>
</gene>
<keyword evidence="2" id="KW-1185">Reference proteome</keyword>
<dbReference type="RefSeq" id="WP_344953906.1">
    <property type="nucleotide sequence ID" value="NZ_BAAAZR010000066.1"/>
</dbReference>
<evidence type="ECO:0000313" key="2">
    <source>
        <dbReference type="Proteomes" id="UP001500888"/>
    </source>
</evidence>
<organism evidence="1 2">
    <name type="scientific">Sphaerisporangium flaviroseum</name>
    <dbReference type="NCBI Taxonomy" id="509199"/>
    <lineage>
        <taxon>Bacteria</taxon>
        <taxon>Bacillati</taxon>
        <taxon>Actinomycetota</taxon>
        <taxon>Actinomycetes</taxon>
        <taxon>Streptosporangiales</taxon>
        <taxon>Streptosporangiaceae</taxon>
        <taxon>Sphaerisporangium</taxon>
    </lineage>
</organism>
<evidence type="ECO:0000313" key="1">
    <source>
        <dbReference type="EMBL" id="GAA3846961.1"/>
    </source>
</evidence>
<accession>A0ABP7JK83</accession>
<protein>
    <submittedName>
        <fullName evidence="1">Uncharacterized protein</fullName>
    </submittedName>
</protein>
<name>A0ABP7JK83_9ACTN</name>
<proteinExistence type="predicted"/>
<reference evidence="2" key="1">
    <citation type="journal article" date="2019" name="Int. J. Syst. Evol. Microbiol.">
        <title>The Global Catalogue of Microorganisms (GCM) 10K type strain sequencing project: providing services to taxonomists for standard genome sequencing and annotation.</title>
        <authorList>
            <consortium name="The Broad Institute Genomics Platform"/>
            <consortium name="The Broad Institute Genome Sequencing Center for Infectious Disease"/>
            <person name="Wu L."/>
            <person name="Ma J."/>
        </authorList>
    </citation>
    <scope>NUCLEOTIDE SEQUENCE [LARGE SCALE GENOMIC DNA]</scope>
    <source>
        <strain evidence="2">JCM 16908</strain>
    </source>
</reference>
<comment type="caution">
    <text evidence="1">The sequence shown here is derived from an EMBL/GenBank/DDBJ whole genome shotgun (WGS) entry which is preliminary data.</text>
</comment>
<sequence length="166" mass="19009">MESHLEAQEDRLSRLVITRETVEEILGAATRLLREPAGSAGVVDMVEAADAQTQAYLVVFQDDLIRSYRAFLDKRRASRPSAEYREPAEEELDEFERHFELRKVELGTCDRPYGTPCAHEHACVRCPMLRVDPAQRRRLEEVIRNLVDRIGEAQVNGWLGESKACR</sequence>
<dbReference type="EMBL" id="BAAAZR010000066">
    <property type="protein sequence ID" value="GAA3846961.1"/>
    <property type="molecule type" value="Genomic_DNA"/>
</dbReference>